<proteinExistence type="predicted"/>
<accession>A0AAV7DP61</accession>
<dbReference type="Proteomes" id="UP000825729">
    <property type="component" value="Unassembled WGS sequence"/>
</dbReference>
<gene>
    <name evidence="2" type="ORF">H6P81_021725</name>
</gene>
<name>A0AAV7DP61_ARIFI</name>
<keyword evidence="3" id="KW-1185">Reference proteome</keyword>
<protein>
    <submittedName>
        <fullName evidence="2">Uncharacterized protein</fullName>
    </submittedName>
</protein>
<feature type="compositionally biased region" description="Pro residues" evidence="1">
    <location>
        <begin position="242"/>
        <end position="252"/>
    </location>
</feature>
<organism evidence="2 3">
    <name type="scientific">Aristolochia fimbriata</name>
    <name type="common">White veined hardy Dutchman's pipe vine</name>
    <dbReference type="NCBI Taxonomy" id="158543"/>
    <lineage>
        <taxon>Eukaryota</taxon>
        <taxon>Viridiplantae</taxon>
        <taxon>Streptophyta</taxon>
        <taxon>Embryophyta</taxon>
        <taxon>Tracheophyta</taxon>
        <taxon>Spermatophyta</taxon>
        <taxon>Magnoliopsida</taxon>
        <taxon>Magnoliidae</taxon>
        <taxon>Piperales</taxon>
        <taxon>Aristolochiaceae</taxon>
        <taxon>Aristolochia</taxon>
    </lineage>
</organism>
<sequence>MKASAFLAWSRVLLWPRAPSRVCRSGAGPAPPPASLGPKDDRLPGVRRNHHHRVGNPAAQRFCFPDVFRPTAAGTGGEGRIGARHGAEFSGSWQQGHRHLQYPVTDLSRPQRIQIAGSELCFRAPPGRLVRQGPPRHRVPLGAGRPLTLVGKQAGGGAGPAWIHLEALSHNPTHGSHTSLFQPSAGDQLCESTVPLASRLNYYRCNRHRREEPTSADQKSNAAMNAWLPQAAYPRVGCSTPGRPPKAAPPVRLPVGTLTTRPSPGAARAVHRQPTVRPGPRAQPSSQSFSGVCTLVLRFSWVAGRTDTTPTRCSFQPLDPTSGPSRFRGGQAVKQKDNSSRGPPPTPPDSPNAVANRHAPVKLLAKQSESAFASSQIASFCFTKNGPLGASSFCGTAQRAAAGPTYLKFENRSRALCLPASNHWFYPIELKTPAPAILRETEGNQLLDGSISLSPIPKSTNDLHRQIAAGPPPSFLLGFASAVHSSPSFGPGSPLGDPANQLPCAFTRFGRPPDSHTCRLWSVFQDGSNGSSLPTPRAARCHEGIAREVATTLLGHRRRSKRDHPPRLSPRGLQPSTPEVEGDDSRRLRDNDRGRSPPPSASPPHNFKHF</sequence>
<evidence type="ECO:0000256" key="1">
    <source>
        <dbReference type="SAM" id="MobiDB-lite"/>
    </source>
</evidence>
<dbReference type="AlphaFoldDB" id="A0AAV7DP61"/>
<evidence type="ECO:0000313" key="2">
    <source>
        <dbReference type="EMBL" id="KAG9438338.1"/>
    </source>
</evidence>
<feature type="region of interest" description="Disordered" evidence="1">
    <location>
        <begin position="552"/>
        <end position="610"/>
    </location>
</feature>
<feature type="region of interest" description="Disordered" evidence="1">
    <location>
        <begin position="308"/>
        <end position="355"/>
    </location>
</feature>
<feature type="compositionally biased region" description="Basic residues" evidence="1">
    <location>
        <begin position="555"/>
        <end position="564"/>
    </location>
</feature>
<comment type="caution">
    <text evidence="2">The sequence shown here is derived from an EMBL/GenBank/DDBJ whole genome shotgun (WGS) entry which is preliminary data.</text>
</comment>
<feature type="compositionally biased region" description="Basic and acidic residues" evidence="1">
    <location>
        <begin position="583"/>
        <end position="595"/>
    </location>
</feature>
<evidence type="ECO:0000313" key="3">
    <source>
        <dbReference type="Proteomes" id="UP000825729"/>
    </source>
</evidence>
<reference evidence="2 3" key="1">
    <citation type="submission" date="2021-07" db="EMBL/GenBank/DDBJ databases">
        <title>The Aristolochia fimbriata genome: insights into angiosperm evolution, floral development and chemical biosynthesis.</title>
        <authorList>
            <person name="Jiao Y."/>
        </authorList>
    </citation>
    <scope>NUCLEOTIDE SEQUENCE [LARGE SCALE GENOMIC DNA]</scope>
    <source>
        <strain evidence="2">IBCAS-2021</strain>
        <tissue evidence="2">Leaf</tissue>
    </source>
</reference>
<dbReference type="EMBL" id="JAINDJ010000161">
    <property type="protein sequence ID" value="KAG9438338.1"/>
    <property type="molecule type" value="Genomic_DNA"/>
</dbReference>
<feature type="region of interest" description="Disordered" evidence="1">
    <location>
        <begin position="241"/>
        <end position="287"/>
    </location>
</feature>